<protein>
    <submittedName>
        <fullName evidence="2">Uncharacterized protein</fullName>
    </submittedName>
</protein>
<organism evidence="2 3">
    <name type="scientific">Winogradskyella luteola</name>
    <dbReference type="NCBI Taxonomy" id="2828330"/>
    <lineage>
        <taxon>Bacteria</taxon>
        <taxon>Pseudomonadati</taxon>
        <taxon>Bacteroidota</taxon>
        <taxon>Flavobacteriia</taxon>
        <taxon>Flavobacteriales</taxon>
        <taxon>Flavobacteriaceae</taxon>
        <taxon>Winogradskyella</taxon>
    </lineage>
</organism>
<dbReference type="EMBL" id="JAGSPD010000017">
    <property type="protein sequence ID" value="MBV7270545.1"/>
    <property type="molecule type" value="Genomic_DNA"/>
</dbReference>
<keyword evidence="1" id="KW-1133">Transmembrane helix</keyword>
<reference evidence="2" key="1">
    <citation type="submission" date="2021-04" db="EMBL/GenBank/DDBJ databases">
        <authorList>
            <person name="Pira H."/>
            <person name="Risdian C."/>
            <person name="Wink J."/>
        </authorList>
    </citation>
    <scope>NUCLEOTIDE SEQUENCE</scope>
    <source>
        <strain evidence="2">WHY3</strain>
    </source>
</reference>
<accession>A0A9X1FCV8</accession>
<dbReference type="AlphaFoldDB" id="A0A9X1FCV8"/>
<comment type="caution">
    <text evidence="2">The sequence shown here is derived from an EMBL/GenBank/DDBJ whole genome shotgun (WGS) entry which is preliminary data.</text>
</comment>
<sequence length="135" mass="15579">MKQDDKKIEAVIDKLMSADRLDKPSFDFTDKVMSKVEALSHSEITVYKPLIPKYVWWLIVSGFAALITYVLFKQPTSSTISLSERYDLPDVSLSLFEGLSFNFSSILMYAMVLFAIMVNIQIPLLKQYYNNRLSY</sequence>
<keyword evidence="3" id="KW-1185">Reference proteome</keyword>
<gene>
    <name evidence="2" type="ORF">KCG49_15260</name>
</gene>
<evidence type="ECO:0000313" key="2">
    <source>
        <dbReference type="EMBL" id="MBV7270545.1"/>
    </source>
</evidence>
<feature type="transmembrane region" description="Helical" evidence="1">
    <location>
        <begin position="106"/>
        <end position="125"/>
    </location>
</feature>
<keyword evidence="1" id="KW-0472">Membrane</keyword>
<proteinExistence type="predicted"/>
<feature type="transmembrane region" description="Helical" evidence="1">
    <location>
        <begin position="54"/>
        <end position="72"/>
    </location>
</feature>
<evidence type="ECO:0000313" key="3">
    <source>
        <dbReference type="Proteomes" id="UP001138894"/>
    </source>
</evidence>
<dbReference type="RefSeq" id="WP_218547741.1">
    <property type="nucleotide sequence ID" value="NZ_JAGSPD010000017.1"/>
</dbReference>
<evidence type="ECO:0000256" key="1">
    <source>
        <dbReference type="SAM" id="Phobius"/>
    </source>
</evidence>
<keyword evidence="1" id="KW-0812">Transmembrane</keyword>
<dbReference type="Proteomes" id="UP001138894">
    <property type="component" value="Unassembled WGS sequence"/>
</dbReference>
<name>A0A9X1FCV8_9FLAO</name>